<protein>
    <recommendedName>
        <fullName evidence="2 8">Carbonic anhydrase</fullName>
        <ecNumber evidence="2 8">4.2.1.1</ecNumber>
    </recommendedName>
    <alternativeName>
        <fullName evidence="8">Carbonate dehydratase</fullName>
    </alternativeName>
</protein>
<dbReference type="InterPro" id="IPR001765">
    <property type="entry name" value="Carbonic_anhydrase"/>
</dbReference>
<keyword evidence="5 8" id="KW-0456">Lyase</keyword>
<dbReference type="PANTHER" id="PTHR11002">
    <property type="entry name" value="CARBONIC ANHYDRASE"/>
    <property type="match status" value="1"/>
</dbReference>
<feature type="binding site" evidence="7">
    <location>
        <position position="138"/>
    </location>
    <ligand>
        <name>Zn(2+)</name>
        <dbReference type="ChEBI" id="CHEBI:29105"/>
    </ligand>
</feature>
<evidence type="ECO:0000256" key="4">
    <source>
        <dbReference type="ARBA" id="ARBA00022833"/>
    </source>
</evidence>
<evidence type="ECO:0000256" key="9">
    <source>
        <dbReference type="SAM" id="MobiDB-lite"/>
    </source>
</evidence>
<evidence type="ECO:0000256" key="5">
    <source>
        <dbReference type="ARBA" id="ARBA00023239"/>
    </source>
</evidence>
<comment type="function">
    <text evidence="8">Reversible hydration of carbon dioxide.</text>
</comment>
<name>A0A9W4IL79_9EURO</name>
<dbReference type="PANTHER" id="PTHR11002:SF76">
    <property type="entry name" value="CARBONIC ANHYDRASE"/>
    <property type="match status" value="1"/>
</dbReference>
<dbReference type="Pfam" id="PF00484">
    <property type="entry name" value="Pro_CA"/>
    <property type="match status" value="1"/>
</dbReference>
<feature type="binding site" evidence="7">
    <location>
        <position position="79"/>
    </location>
    <ligand>
        <name>Zn(2+)</name>
        <dbReference type="ChEBI" id="CHEBI:29105"/>
    </ligand>
</feature>
<evidence type="ECO:0000256" key="1">
    <source>
        <dbReference type="ARBA" id="ARBA00006217"/>
    </source>
</evidence>
<comment type="catalytic activity">
    <reaction evidence="6 8">
        <text>hydrogencarbonate + H(+) = CO2 + H2O</text>
        <dbReference type="Rhea" id="RHEA:10748"/>
        <dbReference type="ChEBI" id="CHEBI:15377"/>
        <dbReference type="ChEBI" id="CHEBI:15378"/>
        <dbReference type="ChEBI" id="CHEBI:16526"/>
        <dbReference type="ChEBI" id="CHEBI:17544"/>
        <dbReference type="EC" id="4.2.1.1"/>
    </reaction>
</comment>
<evidence type="ECO:0000256" key="7">
    <source>
        <dbReference type="PIRSR" id="PIRSR601765-1"/>
    </source>
</evidence>
<accession>A0A9W4IL79</accession>
<dbReference type="SUPFAM" id="SSF53056">
    <property type="entry name" value="beta-carbonic anhydrase, cab"/>
    <property type="match status" value="1"/>
</dbReference>
<feature type="binding site" evidence="7">
    <location>
        <position position="81"/>
    </location>
    <ligand>
        <name>Zn(2+)</name>
        <dbReference type="ChEBI" id="CHEBI:29105"/>
    </ligand>
</feature>
<evidence type="ECO:0000256" key="3">
    <source>
        <dbReference type="ARBA" id="ARBA00022723"/>
    </source>
</evidence>
<comment type="caution">
    <text evidence="10">The sequence shown here is derived from an EMBL/GenBank/DDBJ whole genome shotgun (WGS) entry which is preliminary data.</text>
</comment>
<organism evidence="10 11">
    <name type="scientific">Penicillium salamii</name>
    <dbReference type="NCBI Taxonomy" id="1612424"/>
    <lineage>
        <taxon>Eukaryota</taxon>
        <taxon>Fungi</taxon>
        <taxon>Dikarya</taxon>
        <taxon>Ascomycota</taxon>
        <taxon>Pezizomycotina</taxon>
        <taxon>Eurotiomycetes</taxon>
        <taxon>Eurotiomycetidae</taxon>
        <taxon>Eurotiales</taxon>
        <taxon>Aspergillaceae</taxon>
        <taxon>Penicillium</taxon>
    </lineage>
</organism>
<dbReference type="Proteomes" id="UP001152649">
    <property type="component" value="Unassembled WGS sequence"/>
</dbReference>
<sequence length="227" mass="25408">MKNSLKMLCRQSALVGGRDPTLNPTTRPLRSIGLQRGSVSPRGSIMSQPWLRGSGIEPFEVNSIETSQQSVPQVLWIGCSDSDPRESSVYRIPNDQSLELRNLGNMVIEGDLSSETMIKHAVVDLQVKHIVVCGHYGCRIVKSVCRDGLQGPWLSRRLNSLHMSHENDLSQLPISERDHSFVKINVLDQLRILRTFPEVSEAIALGNLHIHGVVHDPERNISHQIME</sequence>
<feature type="region of interest" description="Disordered" evidence="9">
    <location>
        <begin position="16"/>
        <end position="41"/>
    </location>
</feature>
<dbReference type="GO" id="GO:0005737">
    <property type="term" value="C:cytoplasm"/>
    <property type="evidence" value="ECO:0007669"/>
    <property type="project" value="TreeGrafter"/>
</dbReference>
<dbReference type="EMBL" id="CAJVPG010000066">
    <property type="protein sequence ID" value="CAG8297678.1"/>
    <property type="molecule type" value="Genomic_DNA"/>
</dbReference>
<comment type="similarity">
    <text evidence="1 8">Belongs to the beta-class carbonic anhydrase family.</text>
</comment>
<evidence type="ECO:0000256" key="8">
    <source>
        <dbReference type="RuleBase" id="RU003956"/>
    </source>
</evidence>
<evidence type="ECO:0000256" key="6">
    <source>
        <dbReference type="ARBA" id="ARBA00048348"/>
    </source>
</evidence>
<evidence type="ECO:0000256" key="2">
    <source>
        <dbReference type="ARBA" id="ARBA00012925"/>
    </source>
</evidence>
<proteinExistence type="inferred from homology"/>
<evidence type="ECO:0000313" key="11">
    <source>
        <dbReference type="Proteomes" id="UP001152649"/>
    </source>
</evidence>
<reference evidence="10" key="1">
    <citation type="submission" date="2021-07" db="EMBL/GenBank/DDBJ databases">
        <authorList>
            <person name="Branca A.L. A."/>
        </authorList>
    </citation>
    <scope>NUCLEOTIDE SEQUENCE</scope>
</reference>
<dbReference type="GO" id="GO:0071244">
    <property type="term" value="P:cellular response to carbon dioxide"/>
    <property type="evidence" value="ECO:0007669"/>
    <property type="project" value="TreeGrafter"/>
</dbReference>
<gene>
    <name evidence="10" type="ORF">PSALAMII_LOCUS1793</name>
</gene>
<dbReference type="AlphaFoldDB" id="A0A9W4IL79"/>
<feature type="binding site" evidence="7">
    <location>
        <position position="135"/>
    </location>
    <ligand>
        <name>Zn(2+)</name>
        <dbReference type="ChEBI" id="CHEBI:29105"/>
    </ligand>
</feature>
<evidence type="ECO:0000313" key="10">
    <source>
        <dbReference type="EMBL" id="CAG8297678.1"/>
    </source>
</evidence>
<dbReference type="GO" id="GO:0034599">
    <property type="term" value="P:cellular response to oxidative stress"/>
    <property type="evidence" value="ECO:0007669"/>
    <property type="project" value="TreeGrafter"/>
</dbReference>
<keyword evidence="11" id="KW-1185">Reference proteome</keyword>
<dbReference type="GO" id="GO:0008270">
    <property type="term" value="F:zinc ion binding"/>
    <property type="evidence" value="ECO:0007669"/>
    <property type="project" value="UniProtKB-UniRule"/>
</dbReference>
<keyword evidence="3 7" id="KW-0479">Metal-binding</keyword>
<comment type="cofactor">
    <cofactor evidence="7">
        <name>Zn(2+)</name>
        <dbReference type="ChEBI" id="CHEBI:29105"/>
    </cofactor>
    <text evidence="7">Binds 1 zinc ion per subunit.</text>
</comment>
<dbReference type="GO" id="GO:0004089">
    <property type="term" value="F:carbonate dehydratase activity"/>
    <property type="evidence" value="ECO:0007669"/>
    <property type="project" value="UniProtKB-UniRule"/>
</dbReference>
<keyword evidence="4 7" id="KW-0862">Zinc</keyword>
<dbReference type="SMART" id="SM00947">
    <property type="entry name" value="Pro_CA"/>
    <property type="match status" value="1"/>
</dbReference>
<dbReference type="OrthoDB" id="4415835at2759"/>
<dbReference type="EC" id="4.2.1.1" evidence="2 8"/>
<dbReference type="InterPro" id="IPR036874">
    <property type="entry name" value="Carbonic_anhydrase_sf"/>
</dbReference>
<dbReference type="Gene3D" id="3.40.1050.10">
    <property type="entry name" value="Carbonic anhydrase"/>
    <property type="match status" value="1"/>
</dbReference>